<proteinExistence type="predicted"/>
<dbReference type="Pfam" id="PF00550">
    <property type="entry name" value="PP-binding"/>
    <property type="match status" value="1"/>
</dbReference>
<dbReference type="PROSITE" id="PS50075">
    <property type="entry name" value="CARRIER"/>
    <property type="match status" value="1"/>
</dbReference>
<gene>
    <name evidence="4" type="ORF">C7M71_028860</name>
</gene>
<evidence type="ECO:0000256" key="2">
    <source>
        <dbReference type="ARBA" id="ARBA00022553"/>
    </source>
</evidence>
<evidence type="ECO:0000259" key="3">
    <source>
        <dbReference type="PROSITE" id="PS50075"/>
    </source>
</evidence>
<dbReference type="InterPro" id="IPR006162">
    <property type="entry name" value="Ppantetheine_attach_site"/>
</dbReference>
<dbReference type="PROSITE" id="PS00012">
    <property type="entry name" value="PHOSPHOPANTETHEINE"/>
    <property type="match status" value="1"/>
</dbReference>
<dbReference type="AlphaFoldDB" id="A0A345T489"/>
<dbReference type="OrthoDB" id="3215648at2"/>
<name>A0A345T489_9ACTN</name>
<evidence type="ECO:0000313" key="5">
    <source>
        <dbReference type="Proteomes" id="UP000249340"/>
    </source>
</evidence>
<dbReference type="Proteomes" id="UP000249340">
    <property type="component" value="Chromosome"/>
</dbReference>
<keyword evidence="5" id="KW-1185">Reference proteome</keyword>
<evidence type="ECO:0000256" key="1">
    <source>
        <dbReference type="ARBA" id="ARBA00022450"/>
    </source>
</evidence>
<sequence>MNEALTFDELASLMKSCAGVAVDPGELESRPTATFEEFGLDSLGLLGVVAALENRHGTPIGPGAESCKTPHEFVALANDRLTSGV</sequence>
<accession>A0A345T489</accession>
<dbReference type="KEGG" id="stri:C7M71_028860"/>
<dbReference type="InterPro" id="IPR036736">
    <property type="entry name" value="ACP-like_sf"/>
</dbReference>
<dbReference type="EMBL" id="CP031264">
    <property type="protein sequence ID" value="AXI80794.1"/>
    <property type="molecule type" value="Genomic_DNA"/>
</dbReference>
<dbReference type="RefSeq" id="WP_111490856.1">
    <property type="nucleotide sequence ID" value="NZ_CP031264.1"/>
</dbReference>
<feature type="domain" description="Carrier" evidence="3">
    <location>
        <begin position="4"/>
        <end position="85"/>
    </location>
</feature>
<keyword evidence="1" id="KW-0596">Phosphopantetheine</keyword>
<reference evidence="5" key="1">
    <citation type="submission" date="2018-07" db="EMBL/GenBank/DDBJ databases">
        <title>Streptacidiphilus bronchialis DSM 106435 chromosome.</title>
        <authorList>
            <person name="Batra D."/>
            <person name="Gulvik C.A."/>
        </authorList>
    </citation>
    <scope>NUCLEOTIDE SEQUENCE [LARGE SCALE GENOMIC DNA]</scope>
    <source>
        <strain evidence="5">DSM 106435</strain>
    </source>
</reference>
<keyword evidence="2" id="KW-0597">Phosphoprotein</keyword>
<dbReference type="InterPro" id="IPR009081">
    <property type="entry name" value="PP-bd_ACP"/>
</dbReference>
<protein>
    <submittedName>
        <fullName evidence="4">Acyl carrier protein</fullName>
    </submittedName>
</protein>
<dbReference type="Gene3D" id="1.10.1200.10">
    <property type="entry name" value="ACP-like"/>
    <property type="match status" value="1"/>
</dbReference>
<dbReference type="SUPFAM" id="SSF47336">
    <property type="entry name" value="ACP-like"/>
    <property type="match status" value="1"/>
</dbReference>
<evidence type="ECO:0000313" key="4">
    <source>
        <dbReference type="EMBL" id="AXI80794.1"/>
    </source>
</evidence>
<organism evidence="4 5">
    <name type="scientific">Peterkaempfera bronchialis</name>
    <dbReference type="NCBI Taxonomy" id="2126346"/>
    <lineage>
        <taxon>Bacteria</taxon>
        <taxon>Bacillati</taxon>
        <taxon>Actinomycetota</taxon>
        <taxon>Actinomycetes</taxon>
        <taxon>Kitasatosporales</taxon>
        <taxon>Streptomycetaceae</taxon>
        <taxon>Peterkaempfera</taxon>
    </lineage>
</organism>